<keyword evidence="5" id="KW-0687">Ribonucleoprotein</keyword>
<dbReference type="PANTHER" id="PTHR12059:SF5">
    <property type="entry name" value="LARGE RIBOSOMAL SUBUNIT PROTEIN UL23M"/>
    <property type="match status" value="1"/>
</dbReference>
<protein>
    <recommendedName>
        <fullName evidence="7">Large ribosomal subunit protein uL23m</fullName>
    </recommendedName>
</protein>
<proteinExistence type="inferred from homology"/>
<dbReference type="SUPFAM" id="SSF54189">
    <property type="entry name" value="Ribosomal proteins S24e, L23 and L15e"/>
    <property type="match status" value="1"/>
</dbReference>
<gene>
    <name evidence="9" type="ORF">L228DRAFT_281871</name>
</gene>
<dbReference type="AlphaFoldDB" id="A0A165H863"/>
<dbReference type="RefSeq" id="XP_018188674.1">
    <property type="nucleotide sequence ID" value="XM_018335925.1"/>
</dbReference>
<keyword evidence="10" id="KW-1185">Reference proteome</keyword>
<dbReference type="Proteomes" id="UP000076632">
    <property type="component" value="Unassembled WGS sequence"/>
</dbReference>
<dbReference type="EMBL" id="KV407457">
    <property type="protein sequence ID" value="KZF23119.1"/>
    <property type="molecule type" value="Genomic_DNA"/>
</dbReference>
<comment type="similarity">
    <text evidence="2">Belongs to the universal ribosomal protein uL23 family.</text>
</comment>
<feature type="region of interest" description="Disordered" evidence="8">
    <location>
        <begin position="123"/>
        <end position="153"/>
    </location>
</feature>
<evidence type="ECO:0000256" key="8">
    <source>
        <dbReference type="SAM" id="MobiDB-lite"/>
    </source>
</evidence>
<dbReference type="STRING" id="1328760.A0A165H863"/>
<feature type="region of interest" description="Disordered" evidence="8">
    <location>
        <begin position="166"/>
        <end position="194"/>
    </location>
</feature>
<dbReference type="GO" id="GO:0032543">
    <property type="term" value="P:mitochondrial translation"/>
    <property type="evidence" value="ECO:0007669"/>
    <property type="project" value="TreeGrafter"/>
</dbReference>
<evidence type="ECO:0000256" key="6">
    <source>
        <dbReference type="ARBA" id="ARBA00037226"/>
    </source>
</evidence>
<dbReference type="GO" id="GO:0003735">
    <property type="term" value="F:structural constituent of ribosome"/>
    <property type="evidence" value="ECO:0007669"/>
    <property type="project" value="InterPro"/>
</dbReference>
<dbReference type="InParanoid" id="A0A165H863"/>
<organism evidence="9 10">
    <name type="scientific">Xylona heveae (strain CBS 132557 / TC161)</name>
    <dbReference type="NCBI Taxonomy" id="1328760"/>
    <lineage>
        <taxon>Eukaryota</taxon>
        <taxon>Fungi</taxon>
        <taxon>Dikarya</taxon>
        <taxon>Ascomycota</taxon>
        <taxon>Pezizomycotina</taxon>
        <taxon>Xylonomycetes</taxon>
        <taxon>Xylonales</taxon>
        <taxon>Xylonaceae</taxon>
        <taxon>Xylona</taxon>
    </lineage>
</organism>
<dbReference type="GO" id="GO:0005762">
    <property type="term" value="C:mitochondrial large ribosomal subunit"/>
    <property type="evidence" value="ECO:0007669"/>
    <property type="project" value="TreeGrafter"/>
</dbReference>
<evidence type="ECO:0000256" key="3">
    <source>
        <dbReference type="ARBA" id="ARBA00022980"/>
    </source>
</evidence>
<dbReference type="PANTHER" id="PTHR12059">
    <property type="entry name" value="RIBOSOMAL PROTEIN L23-RELATED"/>
    <property type="match status" value="1"/>
</dbReference>
<reference evidence="9 10" key="1">
    <citation type="journal article" date="2016" name="Fungal Biol.">
        <title>The genome of Xylona heveae provides a window into fungal endophytism.</title>
        <authorList>
            <person name="Gazis R."/>
            <person name="Kuo A."/>
            <person name="Riley R."/>
            <person name="LaButti K."/>
            <person name="Lipzen A."/>
            <person name="Lin J."/>
            <person name="Amirebrahimi M."/>
            <person name="Hesse C.N."/>
            <person name="Spatafora J.W."/>
            <person name="Henrissat B."/>
            <person name="Hainaut M."/>
            <person name="Grigoriev I.V."/>
            <person name="Hibbett D.S."/>
        </authorList>
    </citation>
    <scope>NUCLEOTIDE SEQUENCE [LARGE SCALE GENOMIC DNA]</scope>
    <source>
        <strain evidence="9 10">TC161</strain>
    </source>
</reference>
<dbReference type="InterPro" id="IPR013025">
    <property type="entry name" value="Ribosomal_uL23-like"/>
</dbReference>
<dbReference type="Pfam" id="PF00276">
    <property type="entry name" value="Ribosomal_L23"/>
    <property type="match status" value="1"/>
</dbReference>
<evidence type="ECO:0000313" key="9">
    <source>
        <dbReference type="EMBL" id="KZF23119.1"/>
    </source>
</evidence>
<evidence type="ECO:0000256" key="7">
    <source>
        <dbReference type="ARBA" id="ARBA00039977"/>
    </source>
</evidence>
<evidence type="ECO:0000256" key="5">
    <source>
        <dbReference type="ARBA" id="ARBA00023274"/>
    </source>
</evidence>
<dbReference type="OMA" id="LPPNEAC"/>
<evidence type="ECO:0000256" key="1">
    <source>
        <dbReference type="ARBA" id="ARBA00004173"/>
    </source>
</evidence>
<accession>A0A165H863</accession>
<sequence length="194" mass="22569">MATNVPALAARHFNLGGKEVYLPNFTLTLLRTPFLPPNYASFIVPLNLNKLDIRDYLFHAYGVKVVSVRSYVQQQRVRQDKPGSRMPAPRRWYRPRSIKKMTVEMDKPFVWPEEPEDFSSWEKERYDAAAKSQEKEQEKYRPDYAAKPTAERKSIAEQAQALLSGKEQWRPQWVDSGAPVEVEQDLPMSRDSRP</sequence>
<keyword evidence="3" id="KW-0689">Ribosomal protein</keyword>
<dbReference type="FunFam" id="3.30.70.330:FF:000687">
    <property type="entry name" value="54S ribosomal protein L23, mitochondrial"/>
    <property type="match status" value="1"/>
</dbReference>
<dbReference type="InterPro" id="IPR012678">
    <property type="entry name" value="Ribosomal_uL23/eL15/eS24_sf"/>
</dbReference>
<evidence type="ECO:0000256" key="2">
    <source>
        <dbReference type="ARBA" id="ARBA00006700"/>
    </source>
</evidence>
<dbReference type="GeneID" id="28901062"/>
<dbReference type="Gene3D" id="3.30.70.330">
    <property type="match status" value="1"/>
</dbReference>
<name>A0A165H863_XYLHT</name>
<evidence type="ECO:0000313" key="10">
    <source>
        <dbReference type="Proteomes" id="UP000076632"/>
    </source>
</evidence>
<comment type="subcellular location">
    <subcellularLocation>
        <location evidence="1">Mitochondrion</location>
    </subcellularLocation>
</comment>
<comment type="function">
    <text evidence="6">Component of the mitochondrial ribosome (mitoribosome), a dedicated translation machinery responsible for the synthesis of mitochondrial genome-encoded proteins, including at least some of the essential transmembrane subunits of the mitochondrial respiratory chain. The mitoribosomes are attached to the mitochondrial inner membrane and translation products are cotranslationally integrated into the membrane.</text>
</comment>
<dbReference type="InterPro" id="IPR012677">
    <property type="entry name" value="Nucleotide-bd_a/b_plait_sf"/>
</dbReference>
<evidence type="ECO:0000256" key="4">
    <source>
        <dbReference type="ARBA" id="ARBA00023128"/>
    </source>
</evidence>
<keyword evidence="4" id="KW-0496">Mitochondrion</keyword>
<dbReference type="OrthoDB" id="275582at2759"/>